<reference evidence="9 10" key="1">
    <citation type="journal article" date="2016" name="Nat. Commun.">
        <title>Thousands of microbial genomes shed light on interconnected biogeochemical processes in an aquifer system.</title>
        <authorList>
            <person name="Anantharaman K."/>
            <person name="Brown C.T."/>
            <person name="Hug L.A."/>
            <person name="Sharon I."/>
            <person name="Castelle C.J."/>
            <person name="Probst A.J."/>
            <person name="Thomas B.C."/>
            <person name="Singh A."/>
            <person name="Wilkins M.J."/>
            <person name="Karaoz U."/>
            <person name="Brodie E.L."/>
            <person name="Williams K.H."/>
            <person name="Hubbard S.S."/>
            <person name="Banfield J.F."/>
        </authorList>
    </citation>
    <scope>NUCLEOTIDE SEQUENCE [LARGE SCALE GENOMIC DNA]</scope>
</reference>
<dbReference type="SUPFAM" id="SSF144083">
    <property type="entry name" value="Magnesium transport protein CorA, transmembrane region"/>
    <property type="match status" value="1"/>
</dbReference>
<evidence type="ECO:0000256" key="5">
    <source>
        <dbReference type="ARBA" id="ARBA00022692"/>
    </source>
</evidence>
<keyword evidence="3" id="KW-0813">Transport</keyword>
<evidence type="ECO:0000256" key="1">
    <source>
        <dbReference type="ARBA" id="ARBA00004651"/>
    </source>
</evidence>
<comment type="similarity">
    <text evidence="2">Belongs to the CorA metal ion transporter (MIT) (TC 1.A.35) family.</text>
</comment>
<evidence type="ECO:0008006" key="11">
    <source>
        <dbReference type="Google" id="ProtNLM"/>
    </source>
</evidence>
<dbReference type="CDD" id="cd12822">
    <property type="entry name" value="TmCorA-like"/>
    <property type="match status" value="1"/>
</dbReference>
<dbReference type="Gene3D" id="3.30.460.20">
    <property type="entry name" value="CorA soluble domain-like"/>
    <property type="match status" value="1"/>
</dbReference>
<comment type="caution">
    <text evidence="9">The sequence shown here is derived from an EMBL/GenBank/DDBJ whole genome shotgun (WGS) entry which is preliminary data.</text>
</comment>
<dbReference type="STRING" id="1801990.A2V69_03160"/>
<keyword evidence="6 8" id="KW-1133">Transmembrane helix</keyword>
<dbReference type="PANTHER" id="PTHR46494">
    <property type="entry name" value="CORA FAMILY METAL ION TRANSPORTER (EUROFUNG)"/>
    <property type="match status" value="1"/>
</dbReference>
<accession>A0A1G2F5G2</accession>
<feature type="transmembrane region" description="Helical" evidence="8">
    <location>
        <begin position="247"/>
        <end position="267"/>
    </location>
</feature>
<gene>
    <name evidence="9" type="ORF">A2V69_03160</name>
</gene>
<dbReference type="Pfam" id="PF01544">
    <property type="entry name" value="CorA"/>
    <property type="match status" value="1"/>
</dbReference>
<organism evidence="9 10">
    <name type="scientific">Candidatus Portnoybacteria bacterium RBG_13_40_8</name>
    <dbReference type="NCBI Taxonomy" id="1801990"/>
    <lineage>
        <taxon>Bacteria</taxon>
        <taxon>Candidatus Portnoyibacteriota</taxon>
    </lineage>
</organism>
<evidence type="ECO:0000256" key="8">
    <source>
        <dbReference type="SAM" id="Phobius"/>
    </source>
</evidence>
<keyword evidence="7 8" id="KW-0472">Membrane</keyword>
<dbReference type="InterPro" id="IPR045861">
    <property type="entry name" value="CorA_cytoplasmic_dom"/>
</dbReference>
<evidence type="ECO:0000256" key="2">
    <source>
        <dbReference type="ARBA" id="ARBA00009765"/>
    </source>
</evidence>
<dbReference type="GO" id="GO:0015095">
    <property type="term" value="F:magnesium ion transmembrane transporter activity"/>
    <property type="evidence" value="ECO:0007669"/>
    <property type="project" value="TreeGrafter"/>
</dbReference>
<keyword evidence="5 8" id="KW-0812">Transmembrane</keyword>
<dbReference type="EMBL" id="MHMT01000013">
    <property type="protein sequence ID" value="OGZ32801.1"/>
    <property type="molecule type" value="Genomic_DNA"/>
</dbReference>
<dbReference type="InterPro" id="IPR002523">
    <property type="entry name" value="MgTranspt_CorA/ZnTranspt_ZntB"/>
</dbReference>
<protein>
    <recommendedName>
        <fullName evidence="11">Mg2 transporter protein CorA family protein</fullName>
    </recommendedName>
</protein>
<dbReference type="GO" id="GO:0015087">
    <property type="term" value="F:cobalt ion transmembrane transporter activity"/>
    <property type="evidence" value="ECO:0007669"/>
    <property type="project" value="TreeGrafter"/>
</dbReference>
<evidence type="ECO:0000313" key="10">
    <source>
        <dbReference type="Proteomes" id="UP000177810"/>
    </source>
</evidence>
<dbReference type="Gene3D" id="1.20.58.340">
    <property type="entry name" value="Magnesium transport protein CorA, transmembrane region"/>
    <property type="match status" value="2"/>
</dbReference>
<evidence type="ECO:0000256" key="7">
    <source>
        <dbReference type="ARBA" id="ARBA00023136"/>
    </source>
</evidence>
<dbReference type="Proteomes" id="UP000177810">
    <property type="component" value="Unassembled WGS sequence"/>
</dbReference>
<dbReference type="GO" id="GO:0000287">
    <property type="term" value="F:magnesium ion binding"/>
    <property type="evidence" value="ECO:0007669"/>
    <property type="project" value="TreeGrafter"/>
</dbReference>
<dbReference type="InterPro" id="IPR045863">
    <property type="entry name" value="CorA_TM1_TM2"/>
</dbReference>
<evidence type="ECO:0000256" key="3">
    <source>
        <dbReference type="ARBA" id="ARBA00022448"/>
    </source>
</evidence>
<feature type="transmembrane region" description="Helical" evidence="8">
    <location>
        <begin position="279"/>
        <end position="299"/>
    </location>
</feature>
<dbReference type="PANTHER" id="PTHR46494:SF1">
    <property type="entry name" value="CORA FAMILY METAL ION TRANSPORTER (EUROFUNG)"/>
    <property type="match status" value="1"/>
</dbReference>
<evidence type="ECO:0000256" key="6">
    <source>
        <dbReference type="ARBA" id="ARBA00022989"/>
    </source>
</evidence>
<proteinExistence type="inferred from homology"/>
<comment type="subcellular location">
    <subcellularLocation>
        <location evidence="1">Cell membrane</location>
        <topology evidence="1">Multi-pass membrane protein</topology>
    </subcellularLocation>
</comment>
<sequence>MEKIQIKNLTWIDISDPDKRDINFLKETFNFHPLVLNELEVPTLRPKVEHYDHYLYMVLHFPIYHSKEKTSKSMEVDFLITYNTLITVRYGKIQPLQEFWKKCESGQHDPNIEDSTASLLYCLIQELNNFSLRQIDHITKKIDTIEKEIFETKKAKKEEKIVEDISVVRRDILDFRRALRPQHTILESLKLKGAEFFGKSTEPYFTDIIGDHMRVWILLENNKETIESLQEANDSLLSNKTNRIVKVLTLFSVIVFPLTLLAAVFGMKTSYSPILGMRYDFWIIIGILFVVAIFMLIIFKTKKWL</sequence>
<evidence type="ECO:0000313" key="9">
    <source>
        <dbReference type="EMBL" id="OGZ32801.1"/>
    </source>
</evidence>
<evidence type="ECO:0000256" key="4">
    <source>
        <dbReference type="ARBA" id="ARBA00022475"/>
    </source>
</evidence>
<dbReference type="GO" id="GO:0050897">
    <property type="term" value="F:cobalt ion binding"/>
    <property type="evidence" value="ECO:0007669"/>
    <property type="project" value="TreeGrafter"/>
</dbReference>
<name>A0A1G2F5G2_9BACT</name>
<keyword evidence="4" id="KW-1003">Cell membrane</keyword>
<dbReference type="GO" id="GO:0005886">
    <property type="term" value="C:plasma membrane"/>
    <property type="evidence" value="ECO:0007669"/>
    <property type="project" value="UniProtKB-SubCell"/>
</dbReference>
<dbReference type="SUPFAM" id="SSF143865">
    <property type="entry name" value="CorA soluble domain-like"/>
    <property type="match status" value="1"/>
</dbReference>
<dbReference type="AlphaFoldDB" id="A0A1G2F5G2"/>